<dbReference type="PANTHER" id="PTHR10972:SF203">
    <property type="entry name" value="OXYSTEROL-BINDING PROTEIN HOMOLOG 3"/>
    <property type="match status" value="1"/>
</dbReference>
<organism evidence="10">
    <name type="scientific">Blumeria graminis f. sp. tritici 96224</name>
    <dbReference type="NCBI Taxonomy" id="1268274"/>
    <lineage>
        <taxon>Eukaryota</taxon>
        <taxon>Fungi</taxon>
        <taxon>Dikarya</taxon>
        <taxon>Ascomycota</taxon>
        <taxon>Pezizomycotina</taxon>
        <taxon>Leotiomycetes</taxon>
        <taxon>Erysiphales</taxon>
        <taxon>Erysiphaceae</taxon>
        <taxon>Blumeria</taxon>
    </lineage>
</organism>
<feature type="coiled-coil region" evidence="5">
    <location>
        <begin position="907"/>
        <end position="934"/>
    </location>
</feature>
<accession>A0A061HHR9</accession>
<dbReference type="PROSITE" id="PS50003">
    <property type="entry name" value="PH_DOMAIN"/>
    <property type="match status" value="1"/>
</dbReference>
<dbReference type="GO" id="GO:0005886">
    <property type="term" value="C:plasma membrane"/>
    <property type="evidence" value="ECO:0007669"/>
    <property type="project" value="TreeGrafter"/>
</dbReference>
<dbReference type="InterPro" id="IPR011993">
    <property type="entry name" value="PH-like_dom_sf"/>
</dbReference>
<dbReference type="GO" id="GO:0030011">
    <property type="term" value="P:maintenance of cell polarity"/>
    <property type="evidence" value="ECO:0007669"/>
    <property type="project" value="TreeGrafter"/>
</dbReference>
<dbReference type="FunFam" id="2.40.160.120:FF:000001">
    <property type="entry name" value="Oxysterol-binding protein"/>
    <property type="match status" value="1"/>
</dbReference>
<evidence type="ECO:0000313" key="11">
    <source>
        <dbReference type="Proteomes" id="UP000053110"/>
    </source>
</evidence>
<keyword evidence="2" id="KW-0813">Transport</keyword>
<dbReference type="AlphaFoldDB" id="A0A061HHR9"/>
<feature type="compositionally biased region" description="Polar residues" evidence="6">
    <location>
        <begin position="62"/>
        <end position="71"/>
    </location>
</feature>
<evidence type="ECO:0000256" key="2">
    <source>
        <dbReference type="ARBA" id="ARBA00022448"/>
    </source>
</evidence>
<reference evidence="10" key="3">
    <citation type="submission" date="2018-07" db="EMBL/GenBank/DDBJ databases">
        <authorList>
            <person name="Quirk P.G."/>
            <person name="Krulwich T.A."/>
        </authorList>
    </citation>
    <scope>NUCLEOTIDE SEQUENCE</scope>
    <source>
        <strain evidence="10">96224</strain>
    </source>
</reference>
<reference evidence="9" key="2">
    <citation type="submission" date="2013-01" db="EMBL/GenBank/DDBJ databases">
        <title>The wheat powdery mildew genome reveals unique evolution of an obligate biotroph.</title>
        <authorList>
            <person name="Oberhaensli S."/>
            <person name="Wicker T."/>
            <person name="Keller B."/>
        </authorList>
    </citation>
    <scope>NUCLEOTIDE SEQUENCE</scope>
    <source>
        <strain evidence="9">96224</strain>
    </source>
</reference>
<evidence type="ECO:0000256" key="5">
    <source>
        <dbReference type="SAM" id="Coils"/>
    </source>
</evidence>
<feature type="region of interest" description="Disordered" evidence="6">
    <location>
        <begin position="51"/>
        <end position="89"/>
    </location>
</feature>
<dbReference type="InterPro" id="IPR037239">
    <property type="entry name" value="OSBP_sf"/>
</dbReference>
<dbReference type="SUPFAM" id="SSF144000">
    <property type="entry name" value="Oxysterol-binding protein-like"/>
    <property type="match status" value="1"/>
</dbReference>
<dbReference type="GO" id="GO:0006887">
    <property type="term" value="P:exocytosis"/>
    <property type="evidence" value="ECO:0007669"/>
    <property type="project" value="TreeGrafter"/>
</dbReference>
<dbReference type="GO" id="GO:0032934">
    <property type="term" value="F:sterol binding"/>
    <property type="evidence" value="ECO:0007669"/>
    <property type="project" value="TreeGrafter"/>
</dbReference>
<feature type="region of interest" description="Disordered" evidence="6">
    <location>
        <begin position="325"/>
        <end position="344"/>
    </location>
</feature>
<dbReference type="OrthoDB" id="1854502at2759"/>
<dbReference type="GO" id="GO:0120009">
    <property type="term" value="P:intermembrane lipid transfer"/>
    <property type="evidence" value="ECO:0007669"/>
    <property type="project" value="UniProtKB-ARBA"/>
</dbReference>
<dbReference type="SUPFAM" id="SSF50729">
    <property type="entry name" value="PH domain-like"/>
    <property type="match status" value="1"/>
</dbReference>
<keyword evidence="4" id="KW-0446">Lipid-binding</keyword>
<proteinExistence type="inferred from homology"/>
<dbReference type="Pfam" id="PF01237">
    <property type="entry name" value="Oxysterol_BP"/>
    <property type="match status" value="1"/>
</dbReference>
<comment type="similarity">
    <text evidence="1">Belongs to the OSBP family.</text>
</comment>
<evidence type="ECO:0000313" key="9">
    <source>
        <dbReference type="EMBL" id="EPQ61904.1"/>
    </source>
</evidence>
<dbReference type="PANTHER" id="PTHR10972">
    <property type="entry name" value="OXYSTEROL-BINDING PROTEIN-RELATED"/>
    <property type="match status" value="1"/>
</dbReference>
<evidence type="ECO:0000259" key="8">
    <source>
        <dbReference type="PROSITE" id="PS50866"/>
    </source>
</evidence>
<name>A0A061HHR9_BLUGR</name>
<keyword evidence="3" id="KW-0445">Lipid transport</keyword>
<keyword evidence="5" id="KW-0175">Coiled coil</keyword>
<dbReference type="InterPro" id="IPR001849">
    <property type="entry name" value="PH_domain"/>
</dbReference>
<sequence length="991" mass="111329">MVGLEQLEIHSKSYIVRWIRVEQGHTISWSFQPHKKSINFGIFKHPGKSVYPGLSTRPAPESSLTLSSQPENDGEKQRRPPNGRNDTSTAQKQLETKGFKLMQWHGKCEADKVSIGTYDVLPGNGGMYGLLFDNTFSKQFSKTATLVLFTYPSNAPPQSNHGHLLNDTASLSSAGKARKGKQLSTMASASNSVDSLQNCPEITGDTTKINSQLNRSNTAKSTANHVGIMSKRRRKRGQGYAARYFSLDFATCTLSYYYNRNSYALRGAIPLSLAAITADKLRREFSIDSGAEIWHLKADSPKDFEEWAKALERASRIAKAMKLDSTPSQRLRAQTRRHSSSFEEEEHEWEQVEALVSRIVGTRDAVRRLFNDTAPMAPTDPKQTVVVGSGLSTCSSSAPEDATDYFSSNQVHERKAFWKRKYSATSTSQLKNRSTSTQLVIPNPSVSNNTANEYLMPSPKLNTKYPRRPEIIMHDHFSEFLNDLDTVLDDFSTLLTRSKHRRTASRSAQRSSIDSASTAEFFDAESRRSDLSQVILIECRSDEQLQLSEEEFVTDASSLSNSKDEEDLSYLNGAAALFPSKLKTFDPLPIKISINRRKSIPPATVPPPSLISFLRKNVGKDLSMISMPVSANEPTSFLQRIAEQFEYAELLDKAISQRFSSTRLLYVAAFAISHFSINRCKERALRKPFNPMLGETYELLRTENEVPGGFRLIAEKVSHRPVRIACQADSLNWSISHSPAPTNKFWGKSAELITDGRVRLVLRLKDGSEELYSWTVANAFLRNVVMGEKYIEPVGSVTVTNESTGAHAVIEFKQKGIFGGRSEDVEAKAQNTDRNEPSILTGNWTNSLRVIEAGKQSSQEIWCVGELIDNPSQKYGLTSFAATLNEITSIEKDRLPVTDSRLRPDQRAAEDGNLEEAERLKVILEERQRNRRRELEERGEVWIPRWFVRIEGGDGGEEVWKLKSGKDGYWEQRSRGVWTGIMDVMSVSEYE</sequence>
<dbReference type="Gene3D" id="2.30.29.30">
    <property type="entry name" value="Pleckstrin-homology domain (PH domain)/Phosphotyrosine-binding domain (PTB)"/>
    <property type="match status" value="1"/>
</dbReference>
<dbReference type="Gene3D" id="3.30.70.3490">
    <property type="match status" value="1"/>
</dbReference>
<evidence type="ECO:0000256" key="1">
    <source>
        <dbReference type="ARBA" id="ARBA00008842"/>
    </source>
</evidence>
<dbReference type="Gene3D" id="2.60.120.680">
    <property type="entry name" value="GOLD domain"/>
    <property type="match status" value="1"/>
</dbReference>
<feature type="region of interest" description="Disordered" evidence="6">
    <location>
        <begin position="428"/>
        <end position="459"/>
    </location>
</feature>
<dbReference type="GO" id="GO:0097038">
    <property type="term" value="C:perinuclear endoplasmic reticulum"/>
    <property type="evidence" value="ECO:0007669"/>
    <property type="project" value="TreeGrafter"/>
</dbReference>
<dbReference type="FunFam" id="2.30.29.30:FF:000369">
    <property type="entry name" value="Oxysterol binding protein"/>
    <property type="match status" value="1"/>
</dbReference>
<dbReference type="HOGENOM" id="CLU_007105_4_0_1"/>
<feature type="compositionally biased region" description="Polar residues" evidence="6">
    <location>
        <begin position="428"/>
        <end position="452"/>
    </location>
</feature>
<evidence type="ECO:0000256" key="4">
    <source>
        <dbReference type="ARBA" id="ARBA00023121"/>
    </source>
</evidence>
<protein>
    <submittedName>
        <fullName evidence="10">Bgt-2246</fullName>
    </submittedName>
</protein>
<dbReference type="EMBL" id="KE375206">
    <property type="protein sequence ID" value="EPQ61904.1"/>
    <property type="molecule type" value="Genomic_DNA"/>
</dbReference>
<dbReference type="Pfam" id="PF15409">
    <property type="entry name" value="PH_8"/>
    <property type="match status" value="1"/>
</dbReference>
<gene>
    <name evidence="9" type="ORF">BGT96224_2246</name>
    <name evidence="10" type="ORF">BGT96224V2_LOCUS6648</name>
</gene>
<dbReference type="GO" id="GO:0034727">
    <property type="term" value="P:piecemeal microautophagy of the nucleus"/>
    <property type="evidence" value="ECO:0007669"/>
    <property type="project" value="TreeGrafter"/>
</dbReference>
<evidence type="ECO:0000259" key="7">
    <source>
        <dbReference type="PROSITE" id="PS50003"/>
    </source>
</evidence>
<dbReference type="EMBL" id="UIGY01000235">
    <property type="protein sequence ID" value="SUZ13498.1"/>
    <property type="molecule type" value="Genomic_DNA"/>
</dbReference>
<dbReference type="Proteomes" id="UP000053110">
    <property type="component" value="Unassembled WGS sequence"/>
</dbReference>
<dbReference type="SMART" id="SM00233">
    <property type="entry name" value="PH"/>
    <property type="match status" value="1"/>
</dbReference>
<feature type="domain" description="GOLD" evidence="8">
    <location>
        <begin position="1"/>
        <end position="153"/>
    </location>
</feature>
<evidence type="ECO:0000256" key="6">
    <source>
        <dbReference type="SAM" id="MobiDB-lite"/>
    </source>
</evidence>
<dbReference type="GO" id="GO:0005829">
    <property type="term" value="C:cytosol"/>
    <property type="evidence" value="ECO:0007669"/>
    <property type="project" value="TreeGrafter"/>
</dbReference>
<dbReference type="Gene3D" id="2.40.160.120">
    <property type="match status" value="1"/>
</dbReference>
<dbReference type="SUPFAM" id="SSF101576">
    <property type="entry name" value="Supernatant protein factor (SPF), C-terminal domain"/>
    <property type="match status" value="1"/>
</dbReference>
<dbReference type="GO" id="GO:0006897">
    <property type="term" value="P:endocytosis"/>
    <property type="evidence" value="ECO:0007669"/>
    <property type="project" value="TreeGrafter"/>
</dbReference>
<dbReference type="PROSITE" id="PS50866">
    <property type="entry name" value="GOLD"/>
    <property type="match status" value="1"/>
</dbReference>
<dbReference type="InterPro" id="IPR009038">
    <property type="entry name" value="GOLD_dom"/>
</dbReference>
<feature type="domain" description="PH" evidence="7">
    <location>
        <begin position="222"/>
        <end position="316"/>
    </location>
</feature>
<evidence type="ECO:0000256" key="3">
    <source>
        <dbReference type="ARBA" id="ARBA00023055"/>
    </source>
</evidence>
<reference evidence="11" key="1">
    <citation type="journal article" date="2013" name="Nat. Genet.">
        <title>The wheat powdery mildew genome shows the unique evolution of an obligate biotroph.</title>
        <authorList>
            <person name="Wicker T."/>
            <person name="Oberhaensli S."/>
            <person name="Parlange F."/>
            <person name="Buchmann J.P."/>
            <person name="Shatalina M."/>
            <person name="Roffler S."/>
            <person name="Ben-David R."/>
            <person name="Dolezel J."/>
            <person name="Simkova H."/>
            <person name="Schulze-Lefert P."/>
            <person name="Spanu P.D."/>
            <person name="Bruggmann R."/>
            <person name="Amselem J."/>
            <person name="Quesneville H."/>
            <person name="Ver Loren van Themaat E."/>
            <person name="Paape T."/>
            <person name="Shimizu K.K."/>
            <person name="Keller B."/>
        </authorList>
    </citation>
    <scope>NUCLEOTIDE SEQUENCE [LARGE SCALE GENOMIC DNA]</scope>
    <source>
        <strain evidence="11">96224</strain>
    </source>
</reference>
<dbReference type="GO" id="GO:0035621">
    <property type="term" value="P:ER to Golgi ceramide transport"/>
    <property type="evidence" value="ECO:0007669"/>
    <property type="project" value="TreeGrafter"/>
</dbReference>
<dbReference type="InterPro" id="IPR000648">
    <property type="entry name" value="Oxysterol-bd"/>
</dbReference>
<evidence type="ECO:0000313" key="10">
    <source>
        <dbReference type="EMBL" id="SUZ13498.1"/>
    </source>
</evidence>
<dbReference type="InterPro" id="IPR041680">
    <property type="entry name" value="PH_8"/>
</dbReference>
<dbReference type="CDD" id="cd13289">
    <property type="entry name" value="PH_Osh3p_yeast"/>
    <property type="match status" value="1"/>
</dbReference>
<dbReference type="InterPro" id="IPR036598">
    <property type="entry name" value="GOLD_dom_sf"/>
</dbReference>
<dbReference type="GO" id="GO:0032541">
    <property type="term" value="C:cortical endoplasmic reticulum"/>
    <property type="evidence" value="ECO:0007669"/>
    <property type="project" value="TreeGrafter"/>
</dbReference>